<keyword evidence="3 8" id="KW-0547">Nucleotide-binding</keyword>
<keyword evidence="5 8" id="KW-0067">ATP-binding</keyword>
<evidence type="ECO:0000256" key="3">
    <source>
        <dbReference type="ARBA" id="ARBA00022741"/>
    </source>
</evidence>
<dbReference type="KEGG" id="rhoz:GXP67_21215"/>
<dbReference type="GO" id="GO:0005524">
    <property type="term" value="F:ATP binding"/>
    <property type="evidence" value="ECO:0007669"/>
    <property type="project" value="UniProtKB-KW"/>
</dbReference>
<feature type="binding site" evidence="7">
    <location>
        <position position="145"/>
    </location>
    <ligand>
        <name>substrate</name>
    </ligand>
</feature>
<dbReference type="PANTHER" id="PTHR10513">
    <property type="entry name" value="DEOXYNUCLEOSIDE KINASE"/>
    <property type="match status" value="1"/>
</dbReference>
<dbReference type="FunFam" id="3.40.50.300:FF:000659">
    <property type="entry name" value="Deoxyguanosine kinase"/>
    <property type="match status" value="1"/>
</dbReference>
<evidence type="ECO:0000313" key="11">
    <source>
        <dbReference type="Proteomes" id="UP000480178"/>
    </source>
</evidence>
<dbReference type="InterPro" id="IPR027417">
    <property type="entry name" value="P-loop_NTPase"/>
</dbReference>
<protein>
    <submittedName>
        <fullName evidence="10">Deoxynucleoside kinase</fullName>
    </submittedName>
</protein>
<evidence type="ECO:0000256" key="7">
    <source>
        <dbReference type="PIRSR" id="PIRSR000705-2"/>
    </source>
</evidence>
<evidence type="ECO:0000256" key="4">
    <source>
        <dbReference type="ARBA" id="ARBA00022777"/>
    </source>
</evidence>
<feature type="binding site" evidence="7">
    <location>
        <position position="84"/>
    </location>
    <ligand>
        <name>substrate</name>
    </ligand>
</feature>
<feature type="binding site" evidence="7">
    <location>
        <position position="43"/>
    </location>
    <ligand>
        <name>substrate</name>
    </ligand>
</feature>
<feature type="binding site" evidence="7">
    <location>
        <position position="54"/>
    </location>
    <ligand>
        <name>substrate</name>
    </ligand>
</feature>
<dbReference type="InterPro" id="IPR002624">
    <property type="entry name" value="DCK/DGK"/>
</dbReference>
<dbReference type="RefSeq" id="WP_162444986.1">
    <property type="nucleotide sequence ID" value="NZ_CP048222.1"/>
</dbReference>
<dbReference type="InterPro" id="IPR031314">
    <property type="entry name" value="DNK_dom"/>
</dbReference>
<dbReference type="Pfam" id="PF01712">
    <property type="entry name" value="dNK"/>
    <property type="match status" value="1"/>
</dbReference>
<evidence type="ECO:0000313" key="10">
    <source>
        <dbReference type="EMBL" id="QHT68991.1"/>
    </source>
</evidence>
<dbReference type="PANTHER" id="PTHR10513:SF35">
    <property type="entry name" value="DEOXYADENOSINE KINASE"/>
    <property type="match status" value="1"/>
</dbReference>
<feature type="binding site" evidence="7">
    <location>
        <position position="79"/>
    </location>
    <ligand>
        <name>substrate</name>
    </ligand>
</feature>
<evidence type="ECO:0000256" key="5">
    <source>
        <dbReference type="ARBA" id="ARBA00022840"/>
    </source>
</evidence>
<dbReference type="GO" id="GO:0005737">
    <property type="term" value="C:cytoplasm"/>
    <property type="evidence" value="ECO:0007669"/>
    <property type="project" value="TreeGrafter"/>
</dbReference>
<accession>A0A6C0GLM9</accession>
<sequence length="204" mass="24236">MHIAIAGNIGAGKTTLTQKLAHHFEWTAFTEPVEHNPYLKDFYEDMPRWAFHLQIFFLSSRFKQVLHIHQNRYHIIQDRSIYEDAYIFANNLYTSGLMSAREYQNYLQLFQSMISLVHPPDLLVYLRADLPKLMSQIGKRGREYEKNISQEYLDNLNKHYEDWIKGYNLGKLLIINVNNLNFVDHPDDMQFIITQIEQALIEKK</sequence>
<feature type="binding site" evidence="7">
    <location>
        <position position="31"/>
    </location>
    <ligand>
        <name>substrate</name>
    </ligand>
</feature>
<keyword evidence="2" id="KW-0808">Transferase</keyword>
<name>A0A6C0GLM9_9BACT</name>
<dbReference type="InterPro" id="IPR050566">
    <property type="entry name" value="Deoxyribonucleoside_kinase"/>
</dbReference>
<evidence type="ECO:0000256" key="1">
    <source>
        <dbReference type="ARBA" id="ARBA00007420"/>
    </source>
</evidence>
<proteinExistence type="inferred from homology"/>
<reference evidence="10 11" key="1">
    <citation type="submission" date="2020-01" db="EMBL/GenBank/DDBJ databases">
        <authorList>
            <person name="Kim M.K."/>
        </authorList>
    </citation>
    <scope>NUCLEOTIDE SEQUENCE [LARGE SCALE GENOMIC DNA]</scope>
    <source>
        <strain evidence="10 11">172606-1</strain>
    </source>
</reference>
<feature type="active site" description="Proton acceptor" evidence="6">
    <location>
        <position position="78"/>
    </location>
</feature>
<dbReference type="CDD" id="cd01673">
    <property type="entry name" value="dNK"/>
    <property type="match status" value="1"/>
</dbReference>
<evidence type="ECO:0000256" key="8">
    <source>
        <dbReference type="PIRSR" id="PIRSR000705-3"/>
    </source>
</evidence>
<comment type="similarity">
    <text evidence="1">Belongs to the DCK/DGK family.</text>
</comment>
<dbReference type="Gene3D" id="3.40.50.300">
    <property type="entry name" value="P-loop containing nucleotide triphosphate hydrolases"/>
    <property type="match status" value="1"/>
</dbReference>
<gene>
    <name evidence="10" type="ORF">GXP67_21215</name>
</gene>
<feature type="binding site" evidence="8">
    <location>
        <begin position="180"/>
        <end position="182"/>
    </location>
    <ligand>
        <name>ATP</name>
        <dbReference type="ChEBI" id="CHEBI:30616"/>
    </ligand>
</feature>
<feature type="binding site" evidence="8">
    <location>
        <begin position="7"/>
        <end position="15"/>
    </location>
    <ligand>
        <name>ATP</name>
        <dbReference type="ChEBI" id="CHEBI:30616"/>
    </ligand>
</feature>
<dbReference type="SUPFAM" id="SSF52540">
    <property type="entry name" value="P-loop containing nucleoside triphosphate hydrolases"/>
    <property type="match status" value="1"/>
</dbReference>
<keyword evidence="11" id="KW-1185">Reference proteome</keyword>
<dbReference type="EMBL" id="CP048222">
    <property type="protein sequence ID" value="QHT68991.1"/>
    <property type="molecule type" value="Genomic_DNA"/>
</dbReference>
<organism evidence="10 11">
    <name type="scientific">Rhodocytophaga rosea</name>
    <dbReference type="NCBI Taxonomy" id="2704465"/>
    <lineage>
        <taxon>Bacteria</taxon>
        <taxon>Pseudomonadati</taxon>
        <taxon>Bacteroidota</taxon>
        <taxon>Cytophagia</taxon>
        <taxon>Cytophagales</taxon>
        <taxon>Rhodocytophagaceae</taxon>
        <taxon>Rhodocytophaga</taxon>
    </lineage>
</organism>
<dbReference type="Proteomes" id="UP000480178">
    <property type="component" value="Chromosome"/>
</dbReference>
<dbReference type="PIRSF" id="PIRSF000705">
    <property type="entry name" value="DNK"/>
    <property type="match status" value="1"/>
</dbReference>
<evidence type="ECO:0000256" key="2">
    <source>
        <dbReference type="ARBA" id="ARBA00022679"/>
    </source>
</evidence>
<dbReference type="AlphaFoldDB" id="A0A6C0GLM9"/>
<feature type="domain" description="Deoxynucleoside kinase" evidence="9">
    <location>
        <begin position="3"/>
        <end position="198"/>
    </location>
</feature>
<dbReference type="GO" id="GO:0019136">
    <property type="term" value="F:deoxynucleoside kinase activity"/>
    <property type="evidence" value="ECO:0007669"/>
    <property type="project" value="InterPro"/>
</dbReference>
<evidence type="ECO:0000259" key="9">
    <source>
        <dbReference type="Pfam" id="PF01712"/>
    </source>
</evidence>
<keyword evidence="4 10" id="KW-0418">Kinase</keyword>
<evidence type="ECO:0000256" key="6">
    <source>
        <dbReference type="PIRSR" id="PIRSR000705-1"/>
    </source>
</evidence>